<sequence length="384" mass="44908">MIECFLGDENREIDELIFIHRFTFTIAYVDTRIHSATFSSTYGSRSIDWFFDISCDRRAPQVRLAQRRMRIDEAYPPGTILFKYHAVSRNYEQSREMELEERAFSGLFVVPEDSQFFLSMFGALHSQAFDGGEIVLMMKLVFKSKDFFTTLRRRETIPPSCVAPDDPRSLALNEILTSQRDFKITANNGEIRTSKYLLYLSTNFFNELITSNPFVTSTSLDFDYDIIEKVLEFAFMGTYDLDVYQIDKVRKFLQCIRKIKPLKQNEIINHVSERLNQILIKNWQKVSLDDAVKMLDIAYEQQFANLLDSAMNLVVDQHFLDFRLEYNEHSEGENGALFQRLNHSEIADFLAPTNVMLASYRKRGTVTRILKYKSKTPSKREFVE</sequence>
<evidence type="ECO:0000259" key="1">
    <source>
        <dbReference type="PROSITE" id="PS50097"/>
    </source>
</evidence>
<gene>
    <name evidence="2" type="ORF">TCLT_LOCUS4215</name>
</gene>
<dbReference type="PROSITE" id="PS50097">
    <property type="entry name" value="BTB"/>
    <property type="match status" value="1"/>
</dbReference>
<dbReference type="InterPro" id="IPR000210">
    <property type="entry name" value="BTB/POZ_dom"/>
</dbReference>
<protein>
    <submittedName>
        <fullName evidence="4">BTB domain-containing protein</fullName>
    </submittedName>
</protein>
<reference evidence="2 3" key="2">
    <citation type="submission" date="2018-11" db="EMBL/GenBank/DDBJ databases">
        <authorList>
            <consortium name="Pathogen Informatics"/>
        </authorList>
    </citation>
    <scope>NUCLEOTIDE SEQUENCE [LARGE SCALE GENOMIC DNA]</scope>
</reference>
<evidence type="ECO:0000313" key="4">
    <source>
        <dbReference type="WBParaSite" id="TCLT_0000422601-mRNA-1"/>
    </source>
</evidence>
<accession>A0A0N5CV97</accession>
<reference evidence="4" key="1">
    <citation type="submission" date="2016-04" db="UniProtKB">
        <authorList>
            <consortium name="WormBaseParasite"/>
        </authorList>
    </citation>
    <scope>IDENTIFICATION</scope>
</reference>
<dbReference type="Pfam" id="PF00651">
    <property type="entry name" value="BTB"/>
    <property type="match status" value="1"/>
</dbReference>
<dbReference type="InterPro" id="IPR011333">
    <property type="entry name" value="SKP1/BTB/POZ_sf"/>
</dbReference>
<dbReference type="SUPFAM" id="SSF54695">
    <property type="entry name" value="POZ domain"/>
    <property type="match status" value="1"/>
</dbReference>
<dbReference type="OrthoDB" id="5787100at2759"/>
<evidence type="ECO:0000313" key="2">
    <source>
        <dbReference type="EMBL" id="VDN01293.1"/>
    </source>
</evidence>
<keyword evidence="3" id="KW-1185">Reference proteome</keyword>
<dbReference type="WBParaSite" id="TCLT_0000422601-mRNA-1">
    <property type="protein sequence ID" value="TCLT_0000422601-mRNA-1"/>
    <property type="gene ID" value="TCLT_0000422601"/>
</dbReference>
<evidence type="ECO:0000313" key="3">
    <source>
        <dbReference type="Proteomes" id="UP000276776"/>
    </source>
</evidence>
<feature type="domain" description="BTB" evidence="1">
    <location>
        <begin position="180"/>
        <end position="243"/>
    </location>
</feature>
<dbReference type="AlphaFoldDB" id="A0A0N5CV97"/>
<dbReference type="OMA" id="EMQERPF"/>
<dbReference type="Proteomes" id="UP000276776">
    <property type="component" value="Unassembled WGS sequence"/>
</dbReference>
<organism evidence="4">
    <name type="scientific">Thelazia callipaeda</name>
    <name type="common">Oriental eyeworm</name>
    <name type="synonym">Parasitic nematode</name>
    <dbReference type="NCBI Taxonomy" id="103827"/>
    <lineage>
        <taxon>Eukaryota</taxon>
        <taxon>Metazoa</taxon>
        <taxon>Ecdysozoa</taxon>
        <taxon>Nematoda</taxon>
        <taxon>Chromadorea</taxon>
        <taxon>Rhabditida</taxon>
        <taxon>Spirurina</taxon>
        <taxon>Spiruromorpha</taxon>
        <taxon>Thelazioidea</taxon>
        <taxon>Thelaziidae</taxon>
        <taxon>Thelazia</taxon>
    </lineage>
</organism>
<proteinExistence type="predicted"/>
<dbReference type="EMBL" id="UYYF01004280">
    <property type="protein sequence ID" value="VDN01293.1"/>
    <property type="molecule type" value="Genomic_DNA"/>
</dbReference>
<name>A0A0N5CV97_THECL</name>